<protein>
    <submittedName>
        <fullName evidence="2">Glyoxalase/bleomycin resistance protein/dioxygenase</fullName>
    </submittedName>
</protein>
<organism evidence="2 3">
    <name type="scientific">Candidatus Neomicrothrix parvicella RN1</name>
    <dbReference type="NCBI Taxonomy" id="1229780"/>
    <lineage>
        <taxon>Bacteria</taxon>
        <taxon>Bacillati</taxon>
        <taxon>Actinomycetota</taxon>
        <taxon>Acidimicrobiia</taxon>
        <taxon>Acidimicrobiales</taxon>
        <taxon>Microthrixaceae</taxon>
        <taxon>Candidatus Neomicrothrix</taxon>
    </lineage>
</organism>
<dbReference type="PROSITE" id="PS51819">
    <property type="entry name" value="VOC"/>
    <property type="match status" value="1"/>
</dbReference>
<evidence type="ECO:0000313" key="3">
    <source>
        <dbReference type="Proteomes" id="UP000018291"/>
    </source>
</evidence>
<feature type="domain" description="VOC" evidence="1">
    <location>
        <begin position="5"/>
        <end position="124"/>
    </location>
</feature>
<evidence type="ECO:0000313" key="2">
    <source>
        <dbReference type="EMBL" id="CCM63056.1"/>
    </source>
</evidence>
<dbReference type="EMBL" id="CANL01000008">
    <property type="protein sequence ID" value="CCM63056.1"/>
    <property type="molecule type" value="Genomic_DNA"/>
</dbReference>
<dbReference type="HOGENOM" id="CLU_046006_10_4_11"/>
<evidence type="ECO:0000259" key="1">
    <source>
        <dbReference type="PROSITE" id="PS51819"/>
    </source>
</evidence>
<dbReference type="Gene3D" id="3.10.180.10">
    <property type="entry name" value="2,3-Dihydroxybiphenyl 1,2-Dioxygenase, domain 1"/>
    <property type="match status" value="1"/>
</dbReference>
<keyword evidence="2" id="KW-0560">Oxidoreductase</keyword>
<reference evidence="2 3" key="1">
    <citation type="journal article" date="2013" name="ISME J.">
        <title>Metabolic model for the filamentous 'Candidatus Microthrix parvicella' based on genomic and metagenomic analyses.</title>
        <authorList>
            <person name="Jon McIlroy S."/>
            <person name="Kristiansen R."/>
            <person name="Albertsen M."/>
            <person name="Michael Karst S."/>
            <person name="Rossetti S."/>
            <person name="Lund Nielsen J."/>
            <person name="Tandoi V."/>
            <person name="James Seviour R."/>
            <person name="Nielsen P.H."/>
        </authorList>
    </citation>
    <scope>NUCLEOTIDE SEQUENCE [LARGE SCALE GENOMIC DNA]</scope>
    <source>
        <strain evidence="2 3">RN1</strain>
    </source>
</reference>
<dbReference type="eggNOG" id="COG0346">
    <property type="taxonomic scope" value="Bacteria"/>
</dbReference>
<dbReference type="PANTHER" id="PTHR36437">
    <property type="entry name" value="GLYOXALASE/BLEOMYCIN RESISTANCE PROTEIN/DIOXYGENASE"/>
    <property type="match status" value="1"/>
</dbReference>
<dbReference type="AlphaFoldDB" id="R4Z195"/>
<keyword evidence="3" id="KW-1185">Reference proteome</keyword>
<dbReference type="InterPro" id="IPR004360">
    <property type="entry name" value="Glyas_Fos-R_dOase_dom"/>
</dbReference>
<name>R4Z195_9ACTN</name>
<dbReference type="Pfam" id="PF00903">
    <property type="entry name" value="Glyoxalase"/>
    <property type="match status" value="1"/>
</dbReference>
<dbReference type="InterPro" id="IPR037523">
    <property type="entry name" value="VOC_core"/>
</dbReference>
<proteinExistence type="predicted"/>
<keyword evidence="2" id="KW-0223">Dioxygenase</keyword>
<dbReference type="Proteomes" id="UP000018291">
    <property type="component" value="Unassembled WGS sequence"/>
</dbReference>
<dbReference type="STRING" id="1229780.BN381_160021"/>
<dbReference type="GO" id="GO:0051213">
    <property type="term" value="F:dioxygenase activity"/>
    <property type="evidence" value="ECO:0007669"/>
    <property type="project" value="UniProtKB-KW"/>
</dbReference>
<dbReference type="SUPFAM" id="SSF54593">
    <property type="entry name" value="Glyoxalase/Bleomycin resistance protein/Dihydroxybiphenyl dioxygenase"/>
    <property type="match status" value="1"/>
</dbReference>
<accession>R4Z195</accession>
<sequence length="132" mass="14315">MMHMKLELIPVPVTDIDRAKAFYVDQVGFLVDVDMSPTDGVRIVQLTPPGSACSILLSVGLPNLVEMTPGSIRGLHLVVNDIEASRAEMVDRGVEMGRIDDVGGGVRYAQFADPDGNTLTLQEMPWRTGTAF</sequence>
<comment type="caution">
    <text evidence="2">The sequence shown here is derived from an EMBL/GenBank/DDBJ whole genome shotgun (WGS) entry which is preliminary data.</text>
</comment>
<gene>
    <name evidence="2" type="ORF">BN381_160021</name>
</gene>
<dbReference type="InterPro" id="IPR029068">
    <property type="entry name" value="Glyas_Bleomycin-R_OHBP_Dase"/>
</dbReference>
<dbReference type="PANTHER" id="PTHR36437:SF2">
    <property type="entry name" value="GLYOXALASE_BLEOMYCIN RESISTANCE PROTEIN_DIOXYGENASE"/>
    <property type="match status" value="1"/>
</dbReference>